<evidence type="ECO:0000313" key="2">
    <source>
        <dbReference type="EMBL" id="MFD2469051.1"/>
    </source>
</evidence>
<name>A0ABW5H7J5_9PSEU</name>
<dbReference type="PROSITE" id="PS51462">
    <property type="entry name" value="NUDIX"/>
    <property type="match status" value="1"/>
</dbReference>
<protein>
    <submittedName>
        <fullName evidence="2">NUDIX domain-containing protein</fullName>
    </submittedName>
</protein>
<keyword evidence="3" id="KW-1185">Reference proteome</keyword>
<proteinExistence type="predicted"/>
<dbReference type="InterPro" id="IPR015797">
    <property type="entry name" value="NUDIX_hydrolase-like_dom_sf"/>
</dbReference>
<dbReference type="Pfam" id="PF00293">
    <property type="entry name" value="NUDIX"/>
    <property type="match status" value="1"/>
</dbReference>
<evidence type="ECO:0000259" key="1">
    <source>
        <dbReference type="PROSITE" id="PS51462"/>
    </source>
</evidence>
<dbReference type="SUPFAM" id="SSF55811">
    <property type="entry name" value="Nudix"/>
    <property type="match status" value="1"/>
</dbReference>
<feature type="domain" description="Nudix hydrolase" evidence="1">
    <location>
        <begin position="4"/>
        <end position="134"/>
    </location>
</feature>
<accession>A0ABW5H7J5</accession>
<reference evidence="3" key="1">
    <citation type="journal article" date="2019" name="Int. J. Syst. Evol. Microbiol.">
        <title>The Global Catalogue of Microorganisms (GCM) 10K type strain sequencing project: providing services to taxonomists for standard genome sequencing and annotation.</title>
        <authorList>
            <consortium name="The Broad Institute Genomics Platform"/>
            <consortium name="The Broad Institute Genome Sequencing Center for Infectious Disease"/>
            <person name="Wu L."/>
            <person name="Ma J."/>
        </authorList>
    </citation>
    <scope>NUCLEOTIDE SEQUENCE [LARGE SCALE GENOMIC DNA]</scope>
    <source>
        <strain evidence="3">CGMCC 4.7641</strain>
    </source>
</reference>
<dbReference type="InterPro" id="IPR000086">
    <property type="entry name" value="NUDIX_hydrolase_dom"/>
</dbReference>
<dbReference type="Proteomes" id="UP001597483">
    <property type="component" value="Unassembled WGS sequence"/>
</dbReference>
<dbReference type="RefSeq" id="WP_378305135.1">
    <property type="nucleotide sequence ID" value="NZ_JBHUKS010000011.1"/>
</dbReference>
<comment type="caution">
    <text evidence="2">The sequence shown here is derived from an EMBL/GenBank/DDBJ whole genome shotgun (WGS) entry which is preliminary data.</text>
</comment>
<dbReference type="EMBL" id="JBHUKS010000011">
    <property type="protein sequence ID" value="MFD2469051.1"/>
    <property type="molecule type" value="Genomic_DNA"/>
</dbReference>
<evidence type="ECO:0000313" key="3">
    <source>
        <dbReference type="Proteomes" id="UP001597483"/>
    </source>
</evidence>
<sequence length="151" mass="17234">MAEQRGEVVAVLLTHRRRVCLLRRSHAVGSDRGQWHCVTGFLPPGGIPVRQAELELREETGLSRDELESFETGPVLRLPDERGGYWIVHVYRGETAGTELRLNWENDDVSWLEPAEWGARPIVRWLPEIVTAFAETCRNGFAEEGKSEWAR</sequence>
<gene>
    <name evidence="2" type="ORF">ACFSVL_16810</name>
</gene>
<dbReference type="Gene3D" id="3.90.79.10">
    <property type="entry name" value="Nucleoside Triphosphate Pyrophosphohydrolase"/>
    <property type="match status" value="1"/>
</dbReference>
<organism evidence="2 3">
    <name type="scientific">Amycolatopsis silviterrae</name>
    <dbReference type="NCBI Taxonomy" id="1656914"/>
    <lineage>
        <taxon>Bacteria</taxon>
        <taxon>Bacillati</taxon>
        <taxon>Actinomycetota</taxon>
        <taxon>Actinomycetes</taxon>
        <taxon>Pseudonocardiales</taxon>
        <taxon>Pseudonocardiaceae</taxon>
        <taxon>Amycolatopsis</taxon>
    </lineage>
</organism>